<evidence type="ECO:0000256" key="1">
    <source>
        <dbReference type="ARBA" id="ARBA00004141"/>
    </source>
</evidence>
<dbReference type="EMBL" id="JAGMUV010000003">
    <property type="protein sequence ID" value="KAH7165436.1"/>
    <property type="molecule type" value="Genomic_DNA"/>
</dbReference>
<keyword evidence="4 8" id="KW-1133">Transmembrane helix</keyword>
<dbReference type="GO" id="GO:0016020">
    <property type="term" value="C:membrane"/>
    <property type="evidence" value="ECO:0007669"/>
    <property type="project" value="UniProtKB-SubCell"/>
</dbReference>
<dbReference type="AlphaFoldDB" id="A0A9P9FN25"/>
<dbReference type="PANTHER" id="PTHR43791:SF74">
    <property type="entry name" value="TRANSPORTER, PUTATIVE (AFU_ORTHOLOGUE AFUA_1G17530)-RELATED"/>
    <property type="match status" value="1"/>
</dbReference>
<accession>A0A9P9FN25</accession>
<protein>
    <submittedName>
        <fullName evidence="9">MFS transporter</fullName>
    </submittedName>
</protein>
<feature type="transmembrane region" description="Helical" evidence="8">
    <location>
        <begin position="308"/>
        <end position="327"/>
    </location>
</feature>
<feature type="transmembrane region" description="Helical" evidence="8">
    <location>
        <begin position="127"/>
        <end position="149"/>
    </location>
</feature>
<keyword evidence="10" id="KW-1185">Reference proteome</keyword>
<feature type="transmembrane region" description="Helical" evidence="8">
    <location>
        <begin position="100"/>
        <end position="121"/>
    </location>
</feature>
<feature type="transmembrane region" description="Helical" evidence="8">
    <location>
        <begin position="429"/>
        <end position="448"/>
    </location>
</feature>
<evidence type="ECO:0000256" key="6">
    <source>
        <dbReference type="ARBA" id="ARBA00023180"/>
    </source>
</evidence>
<feature type="transmembrane region" description="Helical" evidence="8">
    <location>
        <begin position="276"/>
        <end position="296"/>
    </location>
</feature>
<dbReference type="Proteomes" id="UP000738349">
    <property type="component" value="Unassembled WGS sequence"/>
</dbReference>
<dbReference type="Pfam" id="PF07690">
    <property type="entry name" value="MFS_1"/>
    <property type="match status" value="1"/>
</dbReference>
<evidence type="ECO:0000256" key="5">
    <source>
        <dbReference type="ARBA" id="ARBA00023136"/>
    </source>
</evidence>
<dbReference type="PANTHER" id="PTHR43791">
    <property type="entry name" value="PERMEASE-RELATED"/>
    <property type="match status" value="1"/>
</dbReference>
<keyword evidence="6" id="KW-0325">Glycoprotein</keyword>
<feature type="region of interest" description="Disordered" evidence="7">
    <location>
        <begin position="16"/>
        <end position="37"/>
    </location>
</feature>
<comment type="subcellular location">
    <subcellularLocation>
        <location evidence="1">Membrane</location>
        <topology evidence="1">Multi-pass membrane protein</topology>
    </subcellularLocation>
</comment>
<evidence type="ECO:0000313" key="9">
    <source>
        <dbReference type="EMBL" id="KAH7165436.1"/>
    </source>
</evidence>
<feature type="transmembrane region" description="Helical" evidence="8">
    <location>
        <begin position="368"/>
        <end position="387"/>
    </location>
</feature>
<feature type="transmembrane region" description="Helical" evidence="8">
    <location>
        <begin position="334"/>
        <end position="356"/>
    </location>
</feature>
<keyword evidence="2" id="KW-0813">Transport</keyword>
<keyword evidence="3 8" id="KW-0812">Transmembrane</keyword>
<keyword evidence="5 8" id="KW-0472">Membrane</keyword>
<evidence type="ECO:0000256" key="8">
    <source>
        <dbReference type="SAM" id="Phobius"/>
    </source>
</evidence>
<evidence type="ECO:0000256" key="2">
    <source>
        <dbReference type="ARBA" id="ARBA00022448"/>
    </source>
</evidence>
<dbReference type="InterPro" id="IPR036259">
    <property type="entry name" value="MFS_trans_sf"/>
</dbReference>
<feature type="transmembrane region" description="Helical" evidence="8">
    <location>
        <begin position="170"/>
        <end position="191"/>
    </location>
</feature>
<dbReference type="InterPro" id="IPR011701">
    <property type="entry name" value="MFS"/>
</dbReference>
<dbReference type="Gene3D" id="1.20.1250.20">
    <property type="entry name" value="MFS general substrate transporter like domains"/>
    <property type="match status" value="2"/>
</dbReference>
<feature type="transmembrane region" description="Helical" evidence="8">
    <location>
        <begin position="203"/>
        <end position="223"/>
    </location>
</feature>
<organism evidence="9 10">
    <name type="scientific">Dactylonectria macrodidyma</name>
    <dbReference type="NCBI Taxonomy" id="307937"/>
    <lineage>
        <taxon>Eukaryota</taxon>
        <taxon>Fungi</taxon>
        <taxon>Dikarya</taxon>
        <taxon>Ascomycota</taxon>
        <taxon>Pezizomycotina</taxon>
        <taxon>Sordariomycetes</taxon>
        <taxon>Hypocreomycetidae</taxon>
        <taxon>Hypocreales</taxon>
        <taxon>Nectriaceae</taxon>
        <taxon>Dactylonectria</taxon>
    </lineage>
</organism>
<feature type="transmembrane region" description="Helical" evidence="8">
    <location>
        <begin position="399"/>
        <end position="417"/>
    </location>
</feature>
<evidence type="ECO:0000256" key="3">
    <source>
        <dbReference type="ARBA" id="ARBA00022692"/>
    </source>
</evidence>
<reference evidence="9" key="1">
    <citation type="journal article" date="2021" name="Nat. Commun.">
        <title>Genetic determinants of endophytism in the Arabidopsis root mycobiome.</title>
        <authorList>
            <person name="Mesny F."/>
            <person name="Miyauchi S."/>
            <person name="Thiergart T."/>
            <person name="Pickel B."/>
            <person name="Atanasova L."/>
            <person name="Karlsson M."/>
            <person name="Huettel B."/>
            <person name="Barry K.W."/>
            <person name="Haridas S."/>
            <person name="Chen C."/>
            <person name="Bauer D."/>
            <person name="Andreopoulos W."/>
            <person name="Pangilinan J."/>
            <person name="LaButti K."/>
            <person name="Riley R."/>
            <person name="Lipzen A."/>
            <person name="Clum A."/>
            <person name="Drula E."/>
            <person name="Henrissat B."/>
            <person name="Kohler A."/>
            <person name="Grigoriev I.V."/>
            <person name="Martin F.M."/>
            <person name="Hacquard S."/>
        </authorList>
    </citation>
    <scope>NUCLEOTIDE SEQUENCE</scope>
    <source>
        <strain evidence="9">MPI-CAGE-AT-0147</strain>
    </source>
</reference>
<evidence type="ECO:0000256" key="4">
    <source>
        <dbReference type="ARBA" id="ARBA00022989"/>
    </source>
</evidence>
<evidence type="ECO:0000256" key="7">
    <source>
        <dbReference type="SAM" id="MobiDB-lite"/>
    </source>
</evidence>
<dbReference type="SUPFAM" id="SSF103473">
    <property type="entry name" value="MFS general substrate transporter"/>
    <property type="match status" value="1"/>
</dbReference>
<proteinExistence type="predicted"/>
<dbReference type="OrthoDB" id="6730379at2759"/>
<sequence>MATKTVQAVTEHVEAPLGPSNMDGSCESQKMPDPSLTDEATQRAMRRLVRKIDMRLLPIMCITYGLQYYDKVILGHAAVYGLIQDLGLDIEASRYSNASMIFYCGYLLGAFPISYLAQMFPTGKVCAVLVVVWSAIVLSTAGCTTYEGLLVNRLVVSMWYTKREQLLRSGLWYSFSGGSNLIVPVISFGIGHIKTKTPSSWQWMFIIAGGITFLWSVVIVLFFPDSPLSAKGFTDEERGLIQERMKADNAGSLDRHFKLPHVLECLKSVNFWTVNLMAMLTSVVSGPISSFGPLIFSDMGFTKEQSLLLNMPNGVMAFICILTSATLGRKIPNIRLILIVCGCLLAVVGCCVSWRLPTENNVGRLSGFYMMNFFSSAYIQVIGLGTCNVGGYTKKATSSAGIFVFYCLGSIMGPQIFNRKDAPRYDPGFMGTMICLASCSVLAVLLRLHLARKNSKREVENGPAGTEHGLDDVTDVENKDFRYQL</sequence>
<dbReference type="GO" id="GO:0022857">
    <property type="term" value="F:transmembrane transporter activity"/>
    <property type="evidence" value="ECO:0007669"/>
    <property type="project" value="InterPro"/>
</dbReference>
<comment type="caution">
    <text evidence="9">The sequence shown here is derived from an EMBL/GenBank/DDBJ whole genome shotgun (WGS) entry which is preliminary data.</text>
</comment>
<name>A0A9P9FN25_9HYPO</name>
<evidence type="ECO:0000313" key="10">
    <source>
        <dbReference type="Proteomes" id="UP000738349"/>
    </source>
</evidence>
<gene>
    <name evidence="9" type="ORF">EDB81DRAFT_865535</name>
</gene>